<gene>
    <name evidence="1" type="ORF">DRH29_03255</name>
</gene>
<evidence type="ECO:0000313" key="1">
    <source>
        <dbReference type="EMBL" id="RLC37010.1"/>
    </source>
</evidence>
<protein>
    <submittedName>
        <fullName evidence="1">Uncharacterized protein</fullName>
    </submittedName>
</protein>
<proteinExistence type="predicted"/>
<comment type="caution">
    <text evidence="1">The sequence shown here is derived from an EMBL/GenBank/DDBJ whole genome shotgun (WGS) entry which is preliminary data.</text>
</comment>
<dbReference type="EMBL" id="QMNG01000016">
    <property type="protein sequence ID" value="RLC37010.1"/>
    <property type="molecule type" value="Genomic_DNA"/>
</dbReference>
<accession>A0A420ZC29</accession>
<name>A0A420ZC29_UNCK3</name>
<dbReference type="AlphaFoldDB" id="A0A420ZC29"/>
<evidence type="ECO:0000313" key="2">
    <source>
        <dbReference type="Proteomes" id="UP000281261"/>
    </source>
</evidence>
<organism evidence="1 2">
    <name type="scientific">candidate division Kazan bacterium</name>
    <dbReference type="NCBI Taxonomy" id="2202143"/>
    <lineage>
        <taxon>Bacteria</taxon>
        <taxon>Bacteria division Kazan-3B-28</taxon>
    </lineage>
</organism>
<reference evidence="1 2" key="1">
    <citation type="submission" date="2018-06" db="EMBL/GenBank/DDBJ databases">
        <title>Extensive metabolic versatility and redundancy in microbially diverse, dynamic hydrothermal sediments.</title>
        <authorList>
            <person name="Dombrowski N."/>
            <person name="Teske A."/>
            <person name="Baker B.J."/>
        </authorList>
    </citation>
    <scope>NUCLEOTIDE SEQUENCE [LARGE SCALE GENOMIC DNA]</scope>
    <source>
        <strain evidence="1">B79_G16</strain>
    </source>
</reference>
<dbReference type="Proteomes" id="UP000281261">
    <property type="component" value="Unassembled WGS sequence"/>
</dbReference>
<sequence length="62" mass="6942">MKVRLDELGRDRAEFVSAIGEKYELRCWDHFGCGKWAGPGKIIELDIDACLQCAASIEKIGE</sequence>